<dbReference type="InterPro" id="IPR010982">
    <property type="entry name" value="Lambda_DNA-bd_dom_sf"/>
</dbReference>
<keyword evidence="2" id="KW-1185">Reference proteome</keyword>
<gene>
    <name evidence="1" type="ORF">M8A51_25670</name>
</gene>
<sequence length="63" mass="6993">MRLDKLIEALQEIKGSGEWEKLARLSGVNYFTVARIARRKIANPGIGTVEKLTAALRKLKQAA</sequence>
<reference evidence="1" key="1">
    <citation type="submission" date="2022-05" db="EMBL/GenBank/DDBJ databases">
        <title>Schlegelella sp. nov., isolated from mangrove soil.</title>
        <authorList>
            <person name="Liu Y."/>
            <person name="Ge X."/>
            <person name="Liu W."/>
        </authorList>
    </citation>
    <scope>NUCLEOTIDE SEQUENCE</scope>
    <source>
        <strain evidence="1">S2-27</strain>
    </source>
</reference>
<dbReference type="RefSeq" id="WP_251781469.1">
    <property type="nucleotide sequence ID" value="NZ_JAMKFE010000027.1"/>
</dbReference>
<evidence type="ECO:0000313" key="2">
    <source>
        <dbReference type="Proteomes" id="UP001165541"/>
    </source>
</evidence>
<name>A0ABT0YVZ1_9BURK</name>
<accession>A0ABT0YVZ1</accession>
<organism evidence="1 2">
    <name type="scientific">Caldimonas mangrovi</name>
    <dbReference type="NCBI Taxonomy" id="2944811"/>
    <lineage>
        <taxon>Bacteria</taxon>
        <taxon>Pseudomonadati</taxon>
        <taxon>Pseudomonadota</taxon>
        <taxon>Betaproteobacteria</taxon>
        <taxon>Burkholderiales</taxon>
        <taxon>Sphaerotilaceae</taxon>
        <taxon>Caldimonas</taxon>
    </lineage>
</organism>
<dbReference type="Proteomes" id="UP001165541">
    <property type="component" value="Unassembled WGS sequence"/>
</dbReference>
<dbReference type="EMBL" id="JAMKFE010000027">
    <property type="protein sequence ID" value="MCM5682926.1"/>
    <property type="molecule type" value="Genomic_DNA"/>
</dbReference>
<dbReference type="Gene3D" id="1.10.260.40">
    <property type="entry name" value="lambda repressor-like DNA-binding domains"/>
    <property type="match status" value="1"/>
</dbReference>
<dbReference type="SUPFAM" id="SSF47413">
    <property type="entry name" value="lambda repressor-like DNA-binding domains"/>
    <property type="match status" value="1"/>
</dbReference>
<evidence type="ECO:0008006" key="3">
    <source>
        <dbReference type="Google" id="ProtNLM"/>
    </source>
</evidence>
<protein>
    <recommendedName>
        <fullName evidence="3">HTH cro/C1-type domain-containing protein</fullName>
    </recommendedName>
</protein>
<comment type="caution">
    <text evidence="1">The sequence shown here is derived from an EMBL/GenBank/DDBJ whole genome shotgun (WGS) entry which is preliminary data.</text>
</comment>
<proteinExistence type="predicted"/>
<evidence type="ECO:0000313" key="1">
    <source>
        <dbReference type="EMBL" id="MCM5682926.1"/>
    </source>
</evidence>